<dbReference type="EMBL" id="JRYO01000114">
    <property type="protein sequence ID" value="KHE92616.1"/>
    <property type="molecule type" value="Genomic_DNA"/>
</dbReference>
<dbReference type="AlphaFoldDB" id="A0A0B0EKR4"/>
<name>A0A0B0EKR4_9BACT</name>
<evidence type="ECO:0000313" key="2">
    <source>
        <dbReference type="EMBL" id="KHE92616.1"/>
    </source>
</evidence>
<dbReference type="Gene3D" id="3.30.2310.20">
    <property type="entry name" value="RelE-like"/>
    <property type="match status" value="1"/>
</dbReference>
<evidence type="ECO:0000259" key="1">
    <source>
        <dbReference type="Pfam" id="PF24732"/>
    </source>
</evidence>
<gene>
    <name evidence="2" type="ORF">SCABRO_01628</name>
</gene>
<sequence length="92" mass="11199">MISHVLPSFRKSFRNLPKEIKHQAKSTYKRWKKNPFDKSLEFKQVHQTRPIFSVRIGLHWHALSVRDRKNGVTWFWIGSHEEYSKLIKQLRK</sequence>
<organism evidence="2 3">
    <name type="scientific">Candidatus Scalindua brodae</name>
    <dbReference type="NCBI Taxonomy" id="237368"/>
    <lineage>
        <taxon>Bacteria</taxon>
        <taxon>Pseudomonadati</taxon>
        <taxon>Planctomycetota</taxon>
        <taxon>Candidatus Brocadiia</taxon>
        <taxon>Candidatus Brocadiales</taxon>
        <taxon>Candidatus Scalinduaceae</taxon>
        <taxon>Candidatus Scalindua</taxon>
    </lineage>
</organism>
<accession>A0A0B0EKR4</accession>
<comment type="caution">
    <text evidence="2">The sequence shown here is derived from an EMBL/GenBank/DDBJ whole genome shotgun (WGS) entry which is preliminary data.</text>
</comment>
<dbReference type="InterPro" id="IPR035093">
    <property type="entry name" value="RelE/ParE_toxin_dom_sf"/>
</dbReference>
<reference evidence="2 3" key="1">
    <citation type="submission" date="2014-10" db="EMBL/GenBank/DDBJ databases">
        <title>Draft genome of anammox bacterium scalindua brodae, obtained using differential coverage binning of sequence data from two enrichment reactors.</title>
        <authorList>
            <person name="Speth D.R."/>
            <person name="Russ L."/>
            <person name="Kartal B."/>
            <person name="Op den Camp H.J."/>
            <person name="Dutilh B.E."/>
            <person name="Jetten M.S."/>
        </authorList>
    </citation>
    <scope>NUCLEOTIDE SEQUENCE [LARGE SCALE GENOMIC DNA]</scope>
    <source>
        <strain evidence="2">RU1</strain>
    </source>
</reference>
<dbReference type="Proteomes" id="UP000030652">
    <property type="component" value="Unassembled WGS sequence"/>
</dbReference>
<proteinExistence type="predicted"/>
<dbReference type="InterPro" id="IPR056925">
    <property type="entry name" value="ParE-like"/>
</dbReference>
<dbReference type="Pfam" id="PF24732">
    <property type="entry name" value="ParE_like"/>
    <property type="match status" value="1"/>
</dbReference>
<feature type="domain" description="ParE-like toxin" evidence="1">
    <location>
        <begin position="19"/>
        <end position="85"/>
    </location>
</feature>
<evidence type="ECO:0000313" key="3">
    <source>
        <dbReference type="Proteomes" id="UP000030652"/>
    </source>
</evidence>
<protein>
    <recommendedName>
        <fullName evidence="1">ParE-like toxin domain-containing protein</fullName>
    </recommendedName>
</protein>